<dbReference type="GO" id="GO:0005654">
    <property type="term" value="C:nucleoplasm"/>
    <property type="evidence" value="ECO:0007669"/>
    <property type="project" value="UniProtKB-SubCell"/>
</dbReference>
<name>A0A9J8BYX7_CYPCA</name>
<evidence type="ECO:0000256" key="4">
    <source>
        <dbReference type="ARBA" id="ARBA00023125"/>
    </source>
</evidence>
<comment type="subcellular location">
    <subcellularLocation>
        <location evidence="6">Nucleus</location>
        <location evidence="6">Nucleoplasm</location>
    </subcellularLocation>
</comment>
<keyword evidence="6" id="KW-0539">Nucleus</keyword>
<comment type="function">
    <text evidence="6">DNA-binding transcription regulator that regulates endothelial cell proliferation and G1/S cell-cycle progression. Specifically binds the 5'-[AT]NTNN[GT]GGCA[AGT]-3' core DNA sequence and acts by modulating expression of pRB-E2F cell-cycle target genes.</text>
</comment>
<dbReference type="GO" id="GO:0006357">
    <property type="term" value="P:regulation of transcription by RNA polymerase II"/>
    <property type="evidence" value="ECO:0007669"/>
    <property type="project" value="TreeGrafter"/>
</dbReference>
<evidence type="ECO:0000256" key="2">
    <source>
        <dbReference type="ARBA" id="ARBA00022771"/>
    </source>
</evidence>
<dbReference type="GO" id="GO:0001935">
    <property type="term" value="P:endothelial cell proliferation"/>
    <property type="evidence" value="ECO:0007669"/>
    <property type="project" value="UniProtKB-UniRule"/>
</dbReference>
<evidence type="ECO:0000313" key="9">
    <source>
        <dbReference type="Proteomes" id="UP001108240"/>
    </source>
</evidence>
<dbReference type="GO" id="GO:0008270">
    <property type="term" value="F:zinc ion binding"/>
    <property type="evidence" value="ECO:0007669"/>
    <property type="project" value="UniProtKB-KW"/>
</dbReference>
<dbReference type="PANTHER" id="PTHR46600:SF7">
    <property type="entry name" value="SI:DKEY-228B2.6-RELATED"/>
    <property type="match status" value="1"/>
</dbReference>
<dbReference type="SMART" id="SM00980">
    <property type="entry name" value="THAP"/>
    <property type="match status" value="1"/>
</dbReference>
<evidence type="ECO:0000256" key="6">
    <source>
        <dbReference type="RuleBase" id="RU369073"/>
    </source>
</evidence>
<evidence type="ECO:0000256" key="3">
    <source>
        <dbReference type="ARBA" id="ARBA00022833"/>
    </source>
</evidence>
<evidence type="ECO:0000256" key="5">
    <source>
        <dbReference type="PROSITE-ProRule" id="PRU00309"/>
    </source>
</evidence>
<keyword evidence="6" id="KW-0175">Coiled coil</keyword>
<keyword evidence="6" id="KW-0804">Transcription</keyword>
<dbReference type="PANTHER" id="PTHR46600">
    <property type="entry name" value="THAP DOMAIN-CONTAINING"/>
    <property type="match status" value="1"/>
</dbReference>
<feature type="domain" description="THAP-type" evidence="7">
    <location>
        <begin position="1"/>
        <end position="80"/>
    </location>
</feature>
<keyword evidence="3" id="KW-0862">Zinc</keyword>
<dbReference type="GeneTree" id="ENSGT00940000164630"/>
<comment type="similarity">
    <text evidence="6">Belongs to the THAP1 family.</text>
</comment>
<keyword evidence="6" id="KW-0131">Cell cycle</keyword>
<accession>A0A9J8BYX7</accession>
<keyword evidence="4 5" id="KW-0238">DNA-binding</keyword>
<organism evidence="8 9">
    <name type="scientific">Cyprinus carpio carpio</name>
    <dbReference type="NCBI Taxonomy" id="630221"/>
    <lineage>
        <taxon>Eukaryota</taxon>
        <taxon>Metazoa</taxon>
        <taxon>Chordata</taxon>
        <taxon>Craniata</taxon>
        <taxon>Vertebrata</taxon>
        <taxon>Euteleostomi</taxon>
        <taxon>Actinopterygii</taxon>
        <taxon>Neopterygii</taxon>
        <taxon>Teleostei</taxon>
        <taxon>Ostariophysi</taxon>
        <taxon>Cypriniformes</taxon>
        <taxon>Cyprinidae</taxon>
        <taxon>Cyprininae</taxon>
        <taxon>Cyprinus</taxon>
    </lineage>
</organism>
<evidence type="ECO:0000313" key="8">
    <source>
        <dbReference type="Ensembl" id="ENSCCRP00000163084.1"/>
    </source>
</evidence>
<evidence type="ECO:0000259" key="7">
    <source>
        <dbReference type="PROSITE" id="PS50950"/>
    </source>
</evidence>
<dbReference type="InterPro" id="IPR038441">
    <property type="entry name" value="THAP_Znf_sf"/>
</dbReference>
<dbReference type="Pfam" id="PF05485">
    <property type="entry name" value="THAP"/>
    <property type="match status" value="1"/>
</dbReference>
<keyword evidence="9" id="KW-1185">Reference proteome</keyword>
<dbReference type="PROSITE" id="PS50950">
    <property type="entry name" value="ZF_THAP"/>
    <property type="match status" value="1"/>
</dbReference>
<dbReference type="Gene3D" id="6.20.210.20">
    <property type="entry name" value="THAP domain"/>
    <property type="match status" value="1"/>
</dbReference>
<dbReference type="Ensembl" id="ENSCCRT00000136554.1">
    <property type="protein sequence ID" value="ENSCCRP00000163084.1"/>
    <property type="gene ID" value="ENSCCRG00000058304.1"/>
</dbReference>
<keyword evidence="1" id="KW-0479">Metal-binding</keyword>
<dbReference type="GO" id="GO:0000978">
    <property type="term" value="F:RNA polymerase II cis-regulatory region sequence-specific DNA binding"/>
    <property type="evidence" value="ECO:0007669"/>
    <property type="project" value="TreeGrafter"/>
</dbReference>
<sequence>MSCCVAYMCSKRQVSSSELSFFRFPFNDKDRLQQWIHYVKRKNWRPKKYSRLCSLHFTQDCFIPVQGRNTLKADAVPTIFYPHCQAKVKVRHTRVSKNTSVASCSHSHSADHGAYTLKKSHSPLKRKVSFGQSSLRPYKKKLKLQTQRVRRLKQKVKSLSSVVTDLKEKLLISTSCADMLEASFSGVAKEILTRAKCKTKSQRIS</sequence>
<dbReference type="AlphaFoldDB" id="A0A9J8BYX7"/>
<dbReference type="OMA" id="IVMENIC"/>
<evidence type="ECO:0000256" key="1">
    <source>
        <dbReference type="ARBA" id="ARBA00022723"/>
    </source>
</evidence>
<dbReference type="GO" id="GO:0003700">
    <property type="term" value="F:DNA-binding transcription factor activity"/>
    <property type="evidence" value="ECO:0007669"/>
    <property type="project" value="UniProtKB-UniRule"/>
</dbReference>
<dbReference type="InterPro" id="IPR006612">
    <property type="entry name" value="THAP_Znf"/>
</dbReference>
<dbReference type="Proteomes" id="UP001108240">
    <property type="component" value="Unplaced"/>
</dbReference>
<reference evidence="8" key="2">
    <citation type="submission" date="2025-09" db="UniProtKB">
        <authorList>
            <consortium name="Ensembl"/>
        </authorList>
    </citation>
    <scope>IDENTIFICATION</scope>
</reference>
<keyword evidence="2 5" id="KW-0863">Zinc-finger</keyword>
<protein>
    <recommendedName>
        <fullName evidence="6">THAP domain-containing protein 1</fullName>
    </recommendedName>
</protein>
<reference evidence="8" key="1">
    <citation type="submission" date="2025-08" db="UniProtKB">
        <authorList>
            <consortium name="Ensembl"/>
        </authorList>
    </citation>
    <scope>IDENTIFICATION</scope>
</reference>
<dbReference type="InterPro" id="IPR026516">
    <property type="entry name" value="THAP1/10"/>
</dbReference>
<dbReference type="SMART" id="SM00692">
    <property type="entry name" value="DM3"/>
    <property type="match status" value="1"/>
</dbReference>
<dbReference type="SUPFAM" id="SSF57716">
    <property type="entry name" value="Glucocorticoid receptor-like (DNA-binding domain)"/>
    <property type="match status" value="1"/>
</dbReference>
<proteinExistence type="inferred from homology"/>
<keyword evidence="6" id="KW-0805">Transcription regulation</keyword>